<reference evidence="3" key="1">
    <citation type="submission" date="2021-01" db="EMBL/GenBank/DDBJ databases">
        <authorList>
            <person name="Corre E."/>
            <person name="Pelletier E."/>
            <person name="Niang G."/>
            <person name="Scheremetjew M."/>
            <person name="Finn R."/>
            <person name="Kale V."/>
            <person name="Holt S."/>
            <person name="Cochrane G."/>
            <person name="Meng A."/>
            <person name="Brown T."/>
            <person name="Cohen L."/>
        </authorList>
    </citation>
    <scope>NUCLEOTIDE SEQUENCE</scope>
    <source>
        <strain evidence="3">CCMP2222</strain>
    </source>
</reference>
<dbReference type="Gene3D" id="1.25.40.10">
    <property type="entry name" value="Tetratricopeptide repeat domain"/>
    <property type="match status" value="1"/>
</dbReference>
<dbReference type="NCBIfam" id="TIGR00756">
    <property type="entry name" value="PPR"/>
    <property type="match status" value="1"/>
</dbReference>
<dbReference type="Pfam" id="PF13041">
    <property type="entry name" value="PPR_2"/>
    <property type="match status" value="1"/>
</dbReference>
<gene>
    <name evidence="3" type="ORF">AAND1436_LOCUS16879</name>
</gene>
<dbReference type="PROSITE" id="PS51375">
    <property type="entry name" value="PPR"/>
    <property type="match status" value="1"/>
</dbReference>
<dbReference type="PANTHER" id="PTHR47447">
    <property type="entry name" value="OS03G0856100 PROTEIN"/>
    <property type="match status" value="1"/>
</dbReference>
<dbReference type="EMBL" id="HBGQ01034195">
    <property type="protein sequence ID" value="CAD9420811.1"/>
    <property type="molecule type" value="Transcribed_RNA"/>
</dbReference>
<evidence type="ECO:0008006" key="4">
    <source>
        <dbReference type="Google" id="ProtNLM"/>
    </source>
</evidence>
<dbReference type="GO" id="GO:0042134">
    <property type="term" value="F:rRNA primary transcript binding"/>
    <property type="evidence" value="ECO:0007669"/>
    <property type="project" value="TreeGrafter"/>
</dbReference>
<feature type="repeat" description="PPR" evidence="2">
    <location>
        <begin position="45"/>
        <end position="79"/>
    </location>
</feature>
<sequence>MQELGVRPSNFTLSVLAKLCTRGRRPEKAAELCRGLAERYGLQLNVQVYNNLLHACTVMRDMKGAAEVFEKMLREGVRADSRTYSLLIKGYLSSGMVLEAVQRLRSGLGLEGGRQDRKPSGGLVAPDTVSEVLEAVAAQQGTEQAMDLLKEARRVPGLKLDPKLHMRLASSVVGRVGRQWRS</sequence>
<dbReference type="GO" id="GO:0009570">
    <property type="term" value="C:chloroplast stroma"/>
    <property type="evidence" value="ECO:0007669"/>
    <property type="project" value="TreeGrafter"/>
</dbReference>
<evidence type="ECO:0000256" key="1">
    <source>
        <dbReference type="ARBA" id="ARBA00022737"/>
    </source>
</evidence>
<dbReference type="GO" id="GO:0045727">
    <property type="term" value="P:positive regulation of translation"/>
    <property type="evidence" value="ECO:0007669"/>
    <property type="project" value="TreeGrafter"/>
</dbReference>
<evidence type="ECO:0000313" key="3">
    <source>
        <dbReference type="EMBL" id="CAD9420811.1"/>
    </source>
</evidence>
<accession>A0A7S2FXJ9</accession>
<dbReference type="AlphaFoldDB" id="A0A7S2FXJ9"/>
<evidence type="ECO:0000256" key="2">
    <source>
        <dbReference type="PROSITE-ProRule" id="PRU00708"/>
    </source>
</evidence>
<proteinExistence type="predicted"/>
<dbReference type="PANTHER" id="PTHR47447:SF3">
    <property type="entry name" value="OS03G0856100 PROTEIN"/>
    <property type="match status" value="1"/>
</dbReference>
<protein>
    <recommendedName>
        <fullName evidence="4">Pentacotripeptide-repeat region of PRORP domain-containing protein</fullName>
    </recommendedName>
</protein>
<dbReference type="InterPro" id="IPR002885">
    <property type="entry name" value="PPR_rpt"/>
</dbReference>
<keyword evidence="1" id="KW-0677">Repeat</keyword>
<dbReference type="GO" id="GO:0003729">
    <property type="term" value="F:mRNA binding"/>
    <property type="evidence" value="ECO:0007669"/>
    <property type="project" value="TreeGrafter"/>
</dbReference>
<dbReference type="InterPro" id="IPR011990">
    <property type="entry name" value="TPR-like_helical_dom_sf"/>
</dbReference>
<name>A0A7S2FXJ9_9DINO</name>
<organism evidence="3">
    <name type="scientific">Alexandrium andersonii</name>
    <dbReference type="NCBI Taxonomy" id="327968"/>
    <lineage>
        <taxon>Eukaryota</taxon>
        <taxon>Sar</taxon>
        <taxon>Alveolata</taxon>
        <taxon>Dinophyceae</taxon>
        <taxon>Gonyaulacales</taxon>
        <taxon>Pyrocystaceae</taxon>
        <taxon>Alexandrium</taxon>
    </lineage>
</organism>